<proteinExistence type="predicted"/>
<organism evidence="1">
    <name type="scientific">Brassica oleracea</name>
    <name type="common">Wild cabbage</name>
    <dbReference type="NCBI Taxonomy" id="3712"/>
    <lineage>
        <taxon>Eukaryota</taxon>
        <taxon>Viridiplantae</taxon>
        <taxon>Streptophyta</taxon>
        <taxon>Embryophyta</taxon>
        <taxon>Tracheophyta</taxon>
        <taxon>Spermatophyta</taxon>
        <taxon>Magnoliopsida</taxon>
        <taxon>eudicotyledons</taxon>
        <taxon>Gunneridae</taxon>
        <taxon>Pentapetalae</taxon>
        <taxon>rosids</taxon>
        <taxon>malvids</taxon>
        <taxon>Brassicales</taxon>
        <taxon>Brassicaceae</taxon>
        <taxon>Brassiceae</taxon>
        <taxon>Brassica</taxon>
    </lineage>
</organism>
<name>A0A3P6F5F3_BRAOL</name>
<reference evidence="1" key="1">
    <citation type="submission" date="2018-11" db="EMBL/GenBank/DDBJ databases">
        <authorList>
            <consortium name="Genoscope - CEA"/>
            <person name="William W."/>
        </authorList>
    </citation>
    <scope>NUCLEOTIDE SEQUENCE</scope>
</reference>
<evidence type="ECO:0000313" key="1">
    <source>
        <dbReference type="EMBL" id="VDD47280.1"/>
    </source>
</evidence>
<gene>
    <name evidence="1" type="ORF">BOLC5T34827H</name>
</gene>
<dbReference type="AlphaFoldDB" id="A0A3P6F5F3"/>
<accession>A0A3P6F5F3</accession>
<dbReference type="EMBL" id="LR031877">
    <property type="protein sequence ID" value="VDD47280.1"/>
    <property type="molecule type" value="Genomic_DNA"/>
</dbReference>
<sequence length="71" mass="8427">MRLSRATCYGKLKEKNQPSFDKKQFDDVHKEIHKSLSWTQKSKTCSRNTLRVLQIAFSNWRLNVTALWEKA</sequence>
<protein>
    <submittedName>
        <fullName evidence="1">Uncharacterized protein</fullName>
    </submittedName>
</protein>